<proteinExistence type="predicted"/>
<evidence type="ECO:0000313" key="2">
    <source>
        <dbReference type="Proteomes" id="UP000606172"/>
    </source>
</evidence>
<dbReference type="Proteomes" id="UP000606172">
    <property type="component" value="Unassembled WGS sequence"/>
</dbReference>
<sequence>MPGSPVEAEICAYTVNGEKIGKPTKLSGSPAKLVEDLNYLPLGEILPRPCPAVFSVIVNYLIRLRYSDNKVGWVSTAFEVNECVVTTNGRHRSAAYFGEEIKHAYETGRWGGFSSPTSCASAPGHRGQEKVIVPPGADGLTLCRFHDGELIKHLDRATAKQLAAAASALPTRPNDFQCDGPTGGPEIRMIFHYPIGPPAEALLWSGRCGVENLYVEAGASPQLLELLAELP</sequence>
<dbReference type="EMBL" id="BOOW01000030">
    <property type="protein sequence ID" value="GII94656.1"/>
    <property type="molecule type" value="Genomic_DNA"/>
</dbReference>
<comment type="caution">
    <text evidence="1">The sequence shown here is derived from an EMBL/GenBank/DDBJ whole genome shotgun (WGS) entry which is preliminary data.</text>
</comment>
<keyword evidence="2" id="KW-1185">Reference proteome</keyword>
<evidence type="ECO:0000313" key="1">
    <source>
        <dbReference type="EMBL" id="GII94656.1"/>
    </source>
</evidence>
<gene>
    <name evidence="1" type="ORF">Ssi02_48870</name>
</gene>
<accession>A0A919RIT7</accession>
<organism evidence="1 2">
    <name type="scientific">Sinosporangium siamense</name>
    <dbReference type="NCBI Taxonomy" id="1367973"/>
    <lineage>
        <taxon>Bacteria</taxon>
        <taxon>Bacillati</taxon>
        <taxon>Actinomycetota</taxon>
        <taxon>Actinomycetes</taxon>
        <taxon>Streptosporangiales</taxon>
        <taxon>Streptosporangiaceae</taxon>
        <taxon>Sinosporangium</taxon>
    </lineage>
</organism>
<dbReference type="AlphaFoldDB" id="A0A919RIT7"/>
<reference evidence="1" key="1">
    <citation type="submission" date="2021-01" db="EMBL/GenBank/DDBJ databases">
        <title>Whole genome shotgun sequence of Sinosporangium siamense NBRC 109515.</title>
        <authorList>
            <person name="Komaki H."/>
            <person name="Tamura T."/>
        </authorList>
    </citation>
    <scope>NUCLEOTIDE SEQUENCE</scope>
    <source>
        <strain evidence="1">NBRC 109515</strain>
    </source>
</reference>
<protein>
    <submittedName>
        <fullName evidence="1">Uncharacterized protein</fullName>
    </submittedName>
</protein>
<name>A0A919RIT7_9ACTN</name>